<evidence type="ECO:0000256" key="1">
    <source>
        <dbReference type="ARBA" id="ARBA00004236"/>
    </source>
</evidence>
<dbReference type="AlphaFoldDB" id="A0A061D668"/>
<dbReference type="InterPro" id="IPR038160">
    <property type="entry name" value="6_CYS_dom_sf"/>
</dbReference>
<keyword evidence="3" id="KW-1003">Cell membrane</keyword>
<evidence type="ECO:0000256" key="5">
    <source>
        <dbReference type="ARBA" id="ARBA00023136"/>
    </source>
</evidence>
<dbReference type="GeneID" id="24564594"/>
<keyword evidence="7" id="KW-0325">Glycoprotein</keyword>
<dbReference type="GO" id="GO:0005886">
    <property type="term" value="C:plasma membrane"/>
    <property type="evidence" value="ECO:0007669"/>
    <property type="project" value="UniProtKB-SubCell"/>
</dbReference>
<evidence type="ECO:0000313" key="9">
    <source>
        <dbReference type="EMBL" id="CDR96053.1"/>
    </source>
</evidence>
<dbReference type="RefSeq" id="XP_012768239.1">
    <property type="nucleotide sequence ID" value="XM_012912785.1"/>
</dbReference>
<proteinExistence type="predicted"/>
<dbReference type="OrthoDB" id="365660at2759"/>
<feature type="domain" description="6-Cys" evidence="8">
    <location>
        <begin position="165"/>
        <end position="293"/>
    </location>
</feature>
<evidence type="ECO:0000256" key="2">
    <source>
        <dbReference type="ARBA" id="ARBA00004241"/>
    </source>
</evidence>
<dbReference type="EMBL" id="LK391708">
    <property type="protein sequence ID" value="CDR96053.1"/>
    <property type="molecule type" value="Genomic_DNA"/>
</dbReference>
<dbReference type="Pfam" id="PF07422">
    <property type="entry name" value="s48_45"/>
    <property type="match status" value="1"/>
</dbReference>
<evidence type="ECO:0000256" key="6">
    <source>
        <dbReference type="ARBA" id="ARBA00023157"/>
    </source>
</evidence>
<evidence type="ECO:0000259" key="8">
    <source>
        <dbReference type="PROSITE" id="PS51701"/>
    </source>
</evidence>
<dbReference type="Gene3D" id="2.60.40.2860">
    <property type="match status" value="1"/>
</dbReference>
<keyword evidence="4" id="KW-0732">Signal</keyword>
<name>A0A061D668_BABBI</name>
<reference evidence="10" key="1">
    <citation type="submission" date="2014-06" db="EMBL/GenBank/DDBJ databases">
        <authorList>
            <person name="Aslett M."/>
            <person name="De Silva N."/>
        </authorList>
    </citation>
    <scope>NUCLEOTIDE SEQUENCE [LARGE SCALE GENOMIC DNA]</scope>
    <source>
        <strain evidence="10">Bond</strain>
    </source>
</reference>
<evidence type="ECO:0000256" key="7">
    <source>
        <dbReference type="ARBA" id="ARBA00023180"/>
    </source>
</evidence>
<protein>
    <recommendedName>
        <fullName evidence="8">6-Cys domain-containing protein</fullName>
    </recommendedName>
</protein>
<keyword evidence="5" id="KW-0472">Membrane</keyword>
<accession>A0A061D668</accession>
<dbReference type="Proteomes" id="UP000033188">
    <property type="component" value="Chromosome 2"/>
</dbReference>
<evidence type="ECO:0000256" key="4">
    <source>
        <dbReference type="ARBA" id="ARBA00022729"/>
    </source>
</evidence>
<sequence length="293" mass="32750">MLHSIPHRPLKLHSGTEFSMRCVLDHTLYNGGNDGGATPTWFPYYPGYYHYKVDTTVEGDMLIPMRNEGRIAGTKCGLDIIMPESTDEHCDLMIKSNSGAILVSRDPDHSEYVPMTFVCGKEFSESDFDQSINDAYAAAITLALTPLEEYTWNVVQIDVEMTDPYMQGCGITESRDTLFKPETPNIYDADGREIGCKIDIQTAKEAAFYCPAPYILDPPNCFDQVYVNGEVKDLSEVSYSLVASRTNHFVTLKVDCRVVGAGEMLRQTPPLECRCVTIKGVVLSTIQIENYYA</sequence>
<dbReference type="KEGG" id="bbig:BBBOND_0211950"/>
<dbReference type="GO" id="GO:0009986">
    <property type="term" value="C:cell surface"/>
    <property type="evidence" value="ECO:0007669"/>
    <property type="project" value="UniProtKB-SubCell"/>
</dbReference>
<dbReference type="PROSITE" id="PS51701">
    <property type="entry name" value="6_CYS"/>
    <property type="match status" value="1"/>
</dbReference>
<evidence type="ECO:0000256" key="3">
    <source>
        <dbReference type="ARBA" id="ARBA00022475"/>
    </source>
</evidence>
<organism evidence="9 10">
    <name type="scientific">Babesia bigemina</name>
    <dbReference type="NCBI Taxonomy" id="5866"/>
    <lineage>
        <taxon>Eukaryota</taxon>
        <taxon>Sar</taxon>
        <taxon>Alveolata</taxon>
        <taxon>Apicomplexa</taxon>
        <taxon>Aconoidasida</taxon>
        <taxon>Piroplasmida</taxon>
        <taxon>Babesiidae</taxon>
        <taxon>Babesia</taxon>
    </lineage>
</organism>
<dbReference type="VEuPathDB" id="PiroplasmaDB:BBBOND_0211950"/>
<comment type="subcellular location">
    <subcellularLocation>
        <location evidence="1">Cell membrane</location>
    </subcellularLocation>
    <subcellularLocation>
        <location evidence="2">Cell surface</location>
    </subcellularLocation>
</comment>
<dbReference type="InterPro" id="IPR010884">
    <property type="entry name" value="6_CYS_dom"/>
</dbReference>
<evidence type="ECO:0000313" key="10">
    <source>
        <dbReference type="Proteomes" id="UP000033188"/>
    </source>
</evidence>
<keyword evidence="6" id="KW-1015">Disulfide bond</keyword>
<gene>
    <name evidence="9" type="ORF">BBBOND_0211950</name>
</gene>
<keyword evidence="10" id="KW-1185">Reference proteome</keyword>